<dbReference type="SUPFAM" id="SSF52047">
    <property type="entry name" value="RNI-like"/>
    <property type="match status" value="1"/>
</dbReference>
<protein>
    <recommendedName>
        <fullName evidence="3">Cytoplasmic protein</fullName>
    </recommendedName>
</protein>
<keyword evidence="2" id="KW-1185">Reference proteome</keyword>
<reference evidence="1 2" key="2">
    <citation type="journal article" date="2012" name="Stand. Genomic Sci.">
        <title>Complete Genome Sequence of Clostridium clariflavum DSM 19732.</title>
        <authorList>
            <person name="Izquierdo J.A."/>
            <person name="Goodwin L."/>
            <person name="Davenport K.W."/>
            <person name="Teshima H."/>
            <person name="Bruce D."/>
            <person name="Detter C."/>
            <person name="Tapia R."/>
            <person name="Han S."/>
            <person name="Land M."/>
            <person name="Hauser L."/>
            <person name="Jeffries C.D."/>
            <person name="Han J."/>
            <person name="Pitluck S."/>
            <person name="Nolan M."/>
            <person name="Chen A."/>
            <person name="Huntemann M."/>
            <person name="Mavromatis K."/>
            <person name="Mikhailova N."/>
            <person name="Liolios K."/>
            <person name="Woyke T."/>
            <person name="Lynd L.R."/>
        </authorList>
    </citation>
    <scope>NUCLEOTIDE SEQUENCE [LARGE SCALE GENOMIC DNA]</scope>
    <source>
        <strain evidence="2">DSM 19732 / NBRC 101661 / EBR45</strain>
    </source>
</reference>
<dbReference type="InterPro" id="IPR047722">
    <property type="entry name" value="STM4015-like"/>
</dbReference>
<evidence type="ECO:0008006" key="3">
    <source>
        <dbReference type="Google" id="ProtNLM"/>
    </source>
</evidence>
<dbReference type="InterPro" id="IPR032675">
    <property type="entry name" value="LRR_dom_sf"/>
</dbReference>
<organism evidence="1 2">
    <name type="scientific">Acetivibrio clariflavus (strain DSM 19732 / NBRC 101661 / EBR45)</name>
    <name type="common">Clostridium clariflavum</name>
    <dbReference type="NCBI Taxonomy" id="720554"/>
    <lineage>
        <taxon>Bacteria</taxon>
        <taxon>Bacillati</taxon>
        <taxon>Bacillota</taxon>
        <taxon>Clostridia</taxon>
        <taxon>Eubacteriales</taxon>
        <taxon>Oscillospiraceae</taxon>
        <taxon>Acetivibrio</taxon>
    </lineage>
</organism>
<dbReference type="NCBIfam" id="NF038076">
    <property type="entry name" value="fam_STM4015"/>
    <property type="match status" value="1"/>
</dbReference>
<sequence length="283" mass="32228">MKDVKKYFYEYEDYEDGGKDAATLAEEIMNDPDLSTIKNIIVGCWGETYDNSCQPIIDMFAQNSEKFSHIETLFIGDMESEECEVSWIEQGDYSELIKSLKNLKHLIIKGSNGLSLGELNHSELESLEIICGGLPKSVILEIANSNLPKLKKLNLYLGVENYGFDGSIEDIKKLIENKNFKNLEYLGLGDSEIQDEIVEVVLNSDIVSNLKVLDFSNGTLSDRGAQIILDNANKLKHLELLDLHYHFISDEYMMKLKMLPININLDEQMENDEEYGNYPMLTE</sequence>
<reference evidence="2" key="1">
    <citation type="submission" date="2011-12" db="EMBL/GenBank/DDBJ databases">
        <title>Complete sequence of Clostridium clariflavum DSM 19732.</title>
        <authorList>
            <consortium name="US DOE Joint Genome Institute"/>
            <person name="Lucas S."/>
            <person name="Han J."/>
            <person name="Lapidus A."/>
            <person name="Cheng J.-F."/>
            <person name="Goodwin L."/>
            <person name="Pitluck S."/>
            <person name="Peters L."/>
            <person name="Teshima H."/>
            <person name="Detter J.C."/>
            <person name="Han C."/>
            <person name="Tapia R."/>
            <person name="Land M."/>
            <person name="Hauser L."/>
            <person name="Kyrpides N."/>
            <person name="Ivanova N."/>
            <person name="Pagani I."/>
            <person name="Kitzmiller T."/>
            <person name="Lynd L."/>
            <person name="Izquierdo J."/>
            <person name="Woyke T."/>
        </authorList>
    </citation>
    <scope>NUCLEOTIDE SEQUENCE [LARGE SCALE GENOMIC DNA]</scope>
    <source>
        <strain evidence="2">DSM 19732 / NBRC 101661 / EBR45</strain>
    </source>
</reference>
<dbReference type="STRING" id="720554.Clocl_1284"/>
<evidence type="ECO:0000313" key="1">
    <source>
        <dbReference type="EMBL" id="AEV67941.1"/>
    </source>
</evidence>
<dbReference type="Gene3D" id="3.80.10.10">
    <property type="entry name" value="Ribonuclease Inhibitor"/>
    <property type="match status" value="1"/>
</dbReference>
<evidence type="ECO:0000313" key="2">
    <source>
        <dbReference type="Proteomes" id="UP000005435"/>
    </source>
</evidence>
<accession>G8LZP0</accession>
<proteinExistence type="predicted"/>
<dbReference type="KEGG" id="ccl:Clocl_1284"/>
<dbReference type="RefSeq" id="WP_014254556.1">
    <property type="nucleotide sequence ID" value="NC_016627.1"/>
</dbReference>
<dbReference type="Proteomes" id="UP000005435">
    <property type="component" value="Chromosome"/>
</dbReference>
<name>G8LZP0_ACECE</name>
<dbReference type="eggNOG" id="COG4886">
    <property type="taxonomic scope" value="Bacteria"/>
</dbReference>
<gene>
    <name evidence="1" type="ordered locus">Clocl_1284</name>
</gene>
<dbReference type="HOGENOM" id="CLU_054192_1_0_9"/>
<dbReference type="EMBL" id="CP003065">
    <property type="protein sequence ID" value="AEV67941.1"/>
    <property type="molecule type" value="Genomic_DNA"/>
</dbReference>
<dbReference type="AlphaFoldDB" id="G8LZP0"/>
<dbReference type="OrthoDB" id="9781345at2"/>